<feature type="region of interest" description="Disordered" evidence="1">
    <location>
        <begin position="497"/>
        <end position="550"/>
    </location>
</feature>
<organism evidence="3 4">
    <name type="scientific">Glutamicibacter protophormiae</name>
    <name type="common">Brevibacterium protophormiae</name>
    <dbReference type="NCBI Taxonomy" id="37930"/>
    <lineage>
        <taxon>Bacteria</taxon>
        <taxon>Bacillati</taxon>
        <taxon>Actinomycetota</taxon>
        <taxon>Actinomycetes</taxon>
        <taxon>Micrococcales</taxon>
        <taxon>Micrococcaceae</taxon>
        <taxon>Glutamicibacter</taxon>
    </lineage>
</organism>
<dbReference type="InterPro" id="IPR033186">
    <property type="entry name" value="HerA_C"/>
</dbReference>
<evidence type="ECO:0000259" key="2">
    <source>
        <dbReference type="Pfam" id="PF05872"/>
    </source>
</evidence>
<feature type="compositionally biased region" description="Basic and acidic residues" evidence="1">
    <location>
        <begin position="515"/>
        <end position="533"/>
    </location>
</feature>
<protein>
    <submittedName>
        <fullName evidence="3">DNA helicase HerA-like ATPase</fullName>
    </submittedName>
</protein>
<dbReference type="SUPFAM" id="SSF52540">
    <property type="entry name" value="P-loop containing nucleoside triphosphate hydrolases"/>
    <property type="match status" value="1"/>
</dbReference>
<feature type="compositionally biased region" description="Pro residues" evidence="1">
    <location>
        <begin position="454"/>
        <end position="469"/>
    </location>
</feature>
<dbReference type="CDD" id="cd01127">
    <property type="entry name" value="TrwB_TraG_TraD_VirD4"/>
    <property type="match status" value="1"/>
</dbReference>
<dbReference type="InterPro" id="IPR027417">
    <property type="entry name" value="P-loop_NTPase"/>
</dbReference>
<gene>
    <name evidence="3" type="ORF">JOF39_000114</name>
</gene>
<feature type="domain" description="Helicase HerA-like C-terminal" evidence="2">
    <location>
        <begin position="34"/>
        <end position="449"/>
    </location>
</feature>
<feature type="region of interest" description="Disordered" evidence="1">
    <location>
        <begin position="443"/>
        <end position="485"/>
    </location>
</feature>
<evidence type="ECO:0000256" key="1">
    <source>
        <dbReference type="SAM" id="MobiDB-lite"/>
    </source>
</evidence>
<dbReference type="InterPro" id="IPR051162">
    <property type="entry name" value="T4SS_component"/>
</dbReference>
<dbReference type="Pfam" id="PF05872">
    <property type="entry name" value="HerA_C"/>
    <property type="match status" value="1"/>
</dbReference>
<evidence type="ECO:0000313" key="4">
    <source>
        <dbReference type="Proteomes" id="UP001195422"/>
    </source>
</evidence>
<reference evidence="3 4" key="1">
    <citation type="submission" date="2021-03" db="EMBL/GenBank/DDBJ databases">
        <title>Sequencing the genomes of 1000 actinobacteria strains.</title>
        <authorList>
            <person name="Klenk H.-P."/>
        </authorList>
    </citation>
    <scope>NUCLEOTIDE SEQUENCE [LARGE SCALE GENOMIC DNA]</scope>
    <source>
        <strain evidence="3 4">DSM 20168</strain>
    </source>
</reference>
<dbReference type="Gene3D" id="3.40.50.300">
    <property type="entry name" value="P-loop containing nucleotide triphosphate hydrolases"/>
    <property type="match status" value="2"/>
</dbReference>
<dbReference type="PANTHER" id="PTHR30121:SF6">
    <property type="entry name" value="SLR6007 PROTEIN"/>
    <property type="match status" value="1"/>
</dbReference>
<dbReference type="Proteomes" id="UP001195422">
    <property type="component" value="Unassembled WGS sequence"/>
</dbReference>
<dbReference type="PANTHER" id="PTHR30121">
    <property type="entry name" value="UNCHARACTERIZED PROTEIN YJGR-RELATED"/>
    <property type="match status" value="1"/>
</dbReference>
<proteinExistence type="predicted"/>
<name>A0ABS4XMU8_GLUPR</name>
<accession>A0ABS4XMU8</accession>
<comment type="caution">
    <text evidence="3">The sequence shown here is derived from an EMBL/GenBank/DDBJ whole genome shotgun (WGS) entry which is preliminary data.</text>
</comment>
<sequence length="579" mass="61144">MAMESALLTDLINGYAFTTDCLDLGAAIVDGAVRPEAQVRVPLSMLNRHGLIAGATGTGKTVTLQVMAEQLAVAGVPVFLADIKGDLSGLAQPAEPSAKLDERLSGIGHAFTARSNTVEFLALGQGSDGIPVRATVDCFGPILLARVLELNETQEQVLQLVFHYANTRKLPLDDLKDLKSVLDHLLSAGGKEDLRTLGGVSPASVSVILRGLSILQAQGLDPFFGQPEFDTADLLRSEGTGVISVLELPALNRQPLLFSTFLMWLLADLFDELPEAGDLDKPKLVFFLDEAHLLFKGASAAFTEAIISTVRLIRSKGVGLFFISQSPADLPDEVLAQLGTRVQHAVRVFTPKDAEALKKVMGTFPAGALDLKTALTQAGVGEAVITVLGEKGVPTPAAWTRLTSPGSRIGPADAPVVSGIIAASALAARYSTALDRDSAHELLTGQPSAGHPVDAPPAAPPRTPEPAAPGSPGSSPGNSPGSAEIDEEARRIAESILGKPTTEPASDFPIPDYRQAPEPDPAPRPRQGRESTPRGEASPQRQAERAQTGELLDFALDAANMLGREVLRGMFGTRRRKRR</sequence>
<dbReference type="EMBL" id="JAGIOJ010000001">
    <property type="protein sequence ID" value="MBP2397033.1"/>
    <property type="molecule type" value="Genomic_DNA"/>
</dbReference>
<keyword evidence="4" id="KW-1185">Reference proteome</keyword>
<feature type="compositionally biased region" description="Low complexity" evidence="1">
    <location>
        <begin position="470"/>
        <end position="483"/>
    </location>
</feature>
<evidence type="ECO:0000313" key="3">
    <source>
        <dbReference type="EMBL" id="MBP2397033.1"/>
    </source>
</evidence>